<dbReference type="SUPFAM" id="SSF55729">
    <property type="entry name" value="Acyl-CoA N-acyltransferases (Nat)"/>
    <property type="match status" value="1"/>
</dbReference>
<evidence type="ECO:0000259" key="1">
    <source>
        <dbReference type="PROSITE" id="PS51186"/>
    </source>
</evidence>
<dbReference type="EMBL" id="WWCS01000007">
    <property type="protein sequence ID" value="MYN40246.1"/>
    <property type="molecule type" value="Genomic_DNA"/>
</dbReference>
<sequence length="283" mass="30157">MPQHIPEPADLELSDLIEVNARLALFAAAPADFACLAVQVPGTGATLMRVPAMPTPAMNRVVGLAGDSALTDQTLAWIRQTFADGGISEFWLHAWDLPADAPLQAGYAARGWRPDEQAAWVKLLCDLDGPLPAPRPHPAIQVRQARADETLLSGDIVCRSFGMAPALAPWMGAVVGRPGWQVYFACEANGAPVATAALFTDGPHAWLGMGATLPEARQQGCQQMLLAVRLAAARAAGCTVAGIETEAPPAGETRHSLNNIRRAGFREVGRRFNYRCQTSDFTA</sequence>
<keyword evidence="3" id="KW-1185">Reference proteome</keyword>
<dbReference type="InterPro" id="IPR016181">
    <property type="entry name" value="Acyl_CoA_acyltransferase"/>
</dbReference>
<protein>
    <recommendedName>
        <fullName evidence="1">N-acetyltransferase domain-containing protein</fullName>
    </recommendedName>
</protein>
<feature type="domain" description="N-acetyltransferase" evidence="1">
    <location>
        <begin position="140"/>
        <end position="283"/>
    </location>
</feature>
<dbReference type="InterPro" id="IPR000182">
    <property type="entry name" value="GNAT_dom"/>
</dbReference>
<comment type="caution">
    <text evidence="2">The sequence shown here is derived from an EMBL/GenBank/DDBJ whole genome shotgun (WGS) entry which is preliminary data.</text>
</comment>
<evidence type="ECO:0000313" key="2">
    <source>
        <dbReference type="EMBL" id="MYN40246.1"/>
    </source>
</evidence>
<gene>
    <name evidence="2" type="ORF">GTP55_12755</name>
</gene>
<accession>A0ABW9WGI2</accession>
<dbReference type="Proteomes" id="UP000466332">
    <property type="component" value="Unassembled WGS sequence"/>
</dbReference>
<name>A0ABW9WGI2_9BURK</name>
<dbReference type="PROSITE" id="PS51186">
    <property type="entry name" value="GNAT"/>
    <property type="match status" value="1"/>
</dbReference>
<evidence type="ECO:0000313" key="3">
    <source>
        <dbReference type="Proteomes" id="UP000466332"/>
    </source>
</evidence>
<dbReference type="RefSeq" id="WP_161045314.1">
    <property type="nucleotide sequence ID" value="NZ_WWCS01000007.1"/>
</dbReference>
<proteinExistence type="predicted"/>
<dbReference type="Gene3D" id="3.40.630.30">
    <property type="match status" value="1"/>
</dbReference>
<organism evidence="2 3">
    <name type="scientific">Duganella margarita</name>
    <dbReference type="NCBI Taxonomy" id="2692170"/>
    <lineage>
        <taxon>Bacteria</taxon>
        <taxon>Pseudomonadati</taxon>
        <taxon>Pseudomonadota</taxon>
        <taxon>Betaproteobacteria</taxon>
        <taxon>Burkholderiales</taxon>
        <taxon>Oxalobacteraceae</taxon>
        <taxon>Telluria group</taxon>
        <taxon>Duganella</taxon>
    </lineage>
</organism>
<reference evidence="2 3" key="1">
    <citation type="submission" date="2019-12" db="EMBL/GenBank/DDBJ databases">
        <title>Novel species isolated from a subtropical stream in China.</title>
        <authorList>
            <person name="Lu H."/>
        </authorList>
    </citation>
    <scope>NUCLEOTIDE SEQUENCE [LARGE SCALE GENOMIC DNA]</scope>
    <source>
        <strain evidence="2 3">FT109W</strain>
    </source>
</reference>